<sequence>MVVVVVFGLGMNYYAWSSPRGQRTGDAHVLSRPAPELASVWLSYMKDLREGRGAVPLCVAGKDAKAHYEVQGQVAKLKSSCRSNRERAKTIAEPGRFLPLMEALSWKPVCGHGAS</sequence>
<reference evidence="1" key="1">
    <citation type="submission" date="2023-04" db="EMBL/GenBank/DDBJ databases">
        <title>A chromosome-level genome assembly of the parasitoid wasp Eretmocerus hayati.</title>
        <authorList>
            <person name="Zhong Y."/>
            <person name="Liu S."/>
            <person name="Liu Y."/>
        </authorList>
    </citation>
    <scope>NUCLEOTIDE SEQUENCE</scope>
    <source>
        <strain evidence="1">ZJU_SS_LIU_2023</strain>
    </source>
</reference>
<evidence type="ECO:0000313" key="1">
    <source>
        <dbReference type="EMBL" id="KAJ8674646.1"/>
    </source>
</evidence>
<proteinExistence type="predicted"/>
<comment type="caution">
    <text evidence="1">The sequence shown here is derived from an EMBL/GenBank/DDBJ whole genome shotgun (WGS) entry which is preliminary data.</text>
</comment>
<dbReference type="Proteomes" id="UP001239111">
    <property type="component" value="Chromosome 2"/>
</dbReference>
<name>A0ACC2NU02_9HYME</name>
<keyword evidence="2" id="KW-1185">Reference proteome</keyword>
<accession>A0ACC2NU02</accession>
<evidence type="ECO:0000313" key="2">
    <source>
        <dbReference type="Proteomes" id="UP001239111"/>
    </source>
</evidence>
<organism evidence="1 2">
    <name type="scientific">Eretmocerus hayati</name>
    <dbReference type="NCBI Taxonomy" id="131215"/>
    <lineage>
        <taxon>Eukaryota</taxon>
        <taxon>Metazoa</taxon>
        <taxon>Ecdysozoa</taxon>
        <taxon>Arthropoda</taxon>
        <taxon>Hexapoda</taxon>
        <taxon>Insecta</taxon>
        <taxon>Pterygota</taxon>
        <taxon>Neoptera</taxon>
        <taxon>Endopterygota</taxon>
        <taxon>Hymenoptera</taxon>
        <taxon>Apocrita</taxon>
        <taxon>Proctotrupomorpha</taxon>
        <taxon>Chalcidoidea</taxon>
        <taxon>Aphelinidae</taxon>
        <taxon>Aphelininae</taxon>
        <taxon>Eretmocerus</taxon>
    </lineage>
</organism>
<gene>
    <name evidence="1" type="ORF">QAD02_010432</name>
</gene>
<dbReference type="EMBL" id="CM056742">
    <property type="protein sequence ID" value="KAJ8674646.1"/>
    <property type="molecule type" value="Genomic_DNA"/>
</dbReference>
<protein>
    <submittedName>
        <fullName evidence="1">Uncharacterized protein</fullName>
    </submittedName>
</protein>